<comment type="caution">
    <text evidence="3">The sequence shown here is derived from an EMBL/GenBank/DDBJ whole genome shotgun (WGS) entry which is preliminary data.</text>
</comment>
<keyword evidence="1" id="KW-0863">Zinc-finger</keyword>
<reference evidence="3" key="1">
    <citation type="journal article" date="2019" name="Sci. Rep.">
        <title>Draft genome of Tanacetum cinerariifolium, the natural source of mosquito coil.</title>
        <authorList>
            <person name="Yamashiro T."/>
            <person name="Shiraishi A."/>
            <person name="Satake H."/>
            <person name="Nakayama K."/>
        </authorList>
    </citation>
    <scope>NUCLEOTIDE SEQUENCE</scope>
</reference>
<accession>A0A699J9M9</accession>
<keyword evidence="1" id="KW-0862">Zinc</keyword>
<dbReference type="AlphaFoldDB" id="A0A699J9M9"/>
<evidence type="ECO:0000259" key="2">
    <source>
        <dbReference type="PROSITE" id="PS50158"/>
    </source>
</evidence>
<dbReference type="EMBL" id="BKCJ010385534">
    <property type="protein sequence ID" value="GFA20667.1"/>
    <property type="molecule type" value="Genomic_DNA"/>
</dbReference>
<feature type="domain" description="CCHC-type" evidence="2">
    <location>
        <begin position="161"/>
        <end position="176"/>
    </location>
</feature>
<dbReference type="InterPro" id="IPR001878">
    <property type="entry name" value="Znf_CCHC"/>
</dbReference>
<sequence>MVIQVYEVFERIFSTWLIHVDPLCRPSYGGEEEDLKLNFLRSLPSEWNTHAVVWRNKPDLDTMSIDDLYKNFKIVEQEVKGTACSNSNSQNMAFVSSPSTNSTNEVYTSYRVSTASTQSSTTSTKVSTASSSTSTANLSDATVYAFLAINQMAGFDKSKVKCYNCHKTRHFARECRGPRNQDSRKRYQDNSRRIVNVEETPPKAMVAIDGVGFDGSYMAEDEVPTNMALMAFLDSERSLNNLSLKAMDLSLMKKSLRMLVNIFPMNLRNDDPLVKDRVSDNKDCSVESPVVVEKKIDVPTIAKVEFVRPKQQEKPARKIVRLTSITIKGKGGIWE</sequence>
<dbReference type="SUPFAM" id="SSF57756">
    <property type="entry name" value="Retrovirus zinc finger-like domains"/>
    <property type="match status" value="1"/>
</dbReference>
<evidence type="ECO:0000256" key="1">
    <source>
        <dbReference type="PROSITE-ProRule" id="PRU00047"/>
    </source>
</evidence>
<dbReference type="GO" id="GO:0003676">
    <property type="term" value="F:nucleic acid binding"/>
    <property type="evidence" value="ECO:0007669"/>
    <property type="project" value="InterPro"/>
</dbReference>
<keyword evidence="1" id="KW-0479">Metal-binding</keyword>
<dbReference type="InterPro" id="IPR036875">
    <property type="entry name" value="Znf_CCHC_sf"/>
</dbReference>
<dbReference type="GO" id="GO:0008270">
    <property type="term" value="F:zinc ion binding"/>
    <property type="evidence" value="ECO:0007669"/>
    <property type="project" value="UniProtKB-KW"/>
</dbReference>
<protein>
    <recommendedName>
        <fullName evidence="2">CCHC-type domain-containing protein</fullName>
    </recommendedName>
</protein>
<dbReference type="PROSITE" id="PS50158">
    <property type="entry name" value="ZF_CCHC"/>
    <property type="match status" value="1"/>
</dbReference>
<organism evidence="3">
    <name type="scientific">Tanacetum cinerariifolium</name>
    <name type="common">Dalmatian daisy</name>
    <name type="synonym">Chrysanthemum cinerariifolium</name>
    <dbReference type="NCBI Taxonomy" id="118510"/>
    <lineage>
        <taxon>Eukaryota</taxon>
        <taxon>Viridiplantae</taxon>
        <taxon>Streptophyta</taxon>
        <taxon>Embryophyta</taxon>
        <taxon>Tracheophyta</taxon>
        <taxon>Spermatophyta</taxon>
        <taxon>Magnoliopsida</taxon>
        <taxon>eudicotyledons</taxon>
        <taxon>Gunneridae</taxon>
        <taxon>Pentapetalae</taxon>
        <taxon>asterids</taxon>
        <taxon>campanulids</taxon>
        <taxon>Asterales</taxon>
        <taxon>Asteraceae</taxon>
        <taxon>Asteroideae</taxon>
        <taxon>Anthemideae</taxon>
        <taxon>Anthemidinae</taxon>
        <taxon>Tanacetum</taxon>
    </lineage>
</organism>
<evidence type="ECO:0000313" key="3">
    <source>
        <dbReference type="EMBL" id="GFA20667.1"/>
    </source>
</evidence>
<dbReference type="SMART" id="SM00343">
    <property type="entry name" value="ZnF_C2HC"/>
    <property type="match status" value="1"/>
</dbReference>
<gene>
    <name evidence="3" type="ORF">Tci_592639</name>
</gene>
<dbReference type="Gene3D" id="4.10.60.10">
    <property type="entry name" value="Zinc finger, CCHC-type"/>
    <property type="match status" value="1"/>
</dbReference>
<name>A0A699J9M9_TANCI</name>
<proteinExistence type="predicted"/>